<keyword evidence="2" id="KW-1185">Reference proteome</keyword>
<dbReference type="GO" id="GO:0005198">
    <property type="term" value="F:structural molecule activity"/>
    <property type="evidence" value="ECO:0007669"/>
    <property type="project" value="InterPro"/>
</dbReference>
<dbReference type="GO" id="GO:0016192">
    <property type="term" value="P:vesicle-mediated transport"/>
    <property type="evidence" value="ECO:0007669"/>
    <property type="project" value="InterPro"/>
</dbReference>
<evidence type="ECO:0000313" key="1">
    <source>
        <dbReference type="EMBL" id="KAJ9682670.1"/>
    </source>
</evidence>
<dbReference type="GO" id="GO:0030132">
    <property type="term" value="C:clathrin coat of coated pit"/>
    <property type="evidence" value="ECO:0007669"/>
    <property type="project" value="InterPro"/>
</dbReference>
<dbReference type="SUPFAM" id="SSF50989">
    <property type="entry name" value="Clathrin heavy-chain terminal domain"/>
    <property type="match status" value="1"/>
</dbReference>
<name>A0AA38Z5J1_VITRO</name>
<evidence type="ECO:0000313" key="2">
    <source>
        <dbReference type="Proteomes" id="UP001168098"/>
    </source>
</evidence>
<protein>
    <submittedName>
        <fullName evidence="1">Uncharacterized protein</fullName>
    </submittedName>
</protein>
<dbReference type="Proteomes" id="UP001168098">
    <property type="component" value="Unassembled WGS sequence"/>
</dbReference>
<dbReference type="InterPro" id="IPR016025">
    <property type="entry name" value="Clathrin_H-chain_N"/>
</dbReference>
<sequence>MKEAPTLPSLGVSRLRMSRWNLPLRRTITADSTLMNPNTRILALKAQLPGTTANLNPFLDQFGSGSTRLETSVAAFDVYFLIFRGDVFINRLYYVDVGGMEGSTTCAPNNQACCHTERRSWDHARACIAKEAPFSCKLRSEKWRTVARGSARSPKASPRVDDRRDWLWIRNSNQCLSRTRYAPQNSSSVRIFCLKLENFQTRKDATYKEIS</sequence>
<gene>
    <name evidence="1" type="ORF">PVL29_018568</name>
</gene>
<proteinExistence type="predicted"/>
<reference evidence="1 2" key="1">
    <citation type="journal article" date="2023" name="BMC Biotechnol.">
        <title>Vitis rotundifolia cv Carlos genome sequencing.</title>
        <authorList>
            <person name="Huff M."/>
            <person name="Hulse-Kemp A."/>
            <person name="Scheffler B."/>
            <person name="Youngblood R."/>
            <person name="Simpson S."/>
            <person name="Babiker E."/>
            <person name="Staton M."/>
        </authorList>
    </citation>
    <scope>NUCLEOTIDE SEQUENCE [LARGE SCALE GENOMIC DNA]</scope>
    <source>
        <tissue evidence="1">Leaf</tissue>
    </source>
</reference>
<dbReference type="GO" id="GO:0030130">
    <property type="term" value="C:clathrin coat of trans-Golgi network vesicle"/>
    <property type="evidence" value="ECO:0007669"/>
    <property type="project" value="InterPro"/>
</dbReference>
<accession>A0AA38Z5J1</accession>
<organism evidence="1 2">
    <name type="scientific">Vitis rotundifolia</name>
    <name type="common">Muscadine grape</name>
    <dbReference type="NCBI Taxonomy" id="103349"/>
    <lineage>
        <taxon>Eukaryota</taxon>
        <taxon>Viridiplantae</taxon>
        <taxon>Streptophyta</taxon>
        <taxon>Embryophyta</taxon>
        <taxon>Tracheophyta</taxon>
        <taxon>Spermatophyta</taxon>
        <taxon>Magnoliopsida</taxon>
        <taxon>eudicotyledons</taxon>
        <taxon>Gunneridae</taxon>
        <taxon>Pentapetalae</taxon>
        <taxon>rosids</taxon>
        <taxon>Vitales</taxon>
        <taxon>Vitaceae</taxon>
        <taxon>Viteae</taxon>
        <taxon>Vitis</taxon>
    </lineage>
</organism>
<dbReference type="AlphaFoldDB" id="A0AA38Z5J1"/>
<dbReference type="EMBL" id="JARBHA010000014">
    <property type="protein sequence ID" value="KAJ9682670.1"/>
    <property type="molecule type" value="Genomic_DNA"/>
</dbReference>
<dbReference type="GO" id="GO:0006886">
    <property type="term" value="P:intracellular protein transport"/>
    <property type="evidence" value="ECO:0007669"/>
    <property type="project" value="InterPro"/>
</dbReference>
<comment type="caution">
    <text evidence="1">The sequence shown here is derived from an EMBL/GenBank/DDBJ whole genome shotgun (WGS) entry which is preliminary data.</text>
</comment>